<dbReference type="InterPro" id="IPR024316">
    <property type="entry name" value="APQ12"/>
</dbReference>
<accession>A0AA39XGE8</accession>
<name>A0AA39XGE8_9PEZI</name>
<reference evidence="2" key="1">
    <citation type="submission" date="2023-06" db="EMBL/GenBank/DDBJ databases">
        <title>Genome-scale phylogeny and comparative genomics of the fungal order Sordariales.</title>
        <authorList>
            <consortium name="Lawrence Berkeley National Laboratory"/>
            <person name="Hensen N."/>
            <person name="Bonometti L."/>
            <person name="Westerberg I."/>
            <person name="Brannstrom I.O."/>
            <person name="Guillou S."/>
            <person name="Cros-Aarteil S."/>
            <person name="Calhoun S."/>
            <person name="Haridas S."/>
            <person name="Kuo A."/>
            <person name="Mondo S."/>
            <person name="Pangilinan J."/>
            <person name="Riley R."/>
            <person name="Labutti K."/>
            <person name="Andreopoulos B."/>
            <person name="Lipzen A."/>
            <person name="Chen C."/>
            <person name="Yanf M."/>
            <person name="Daum C."/>
            <person name="Ng V."/>
            <person name="Clum A."/>
            <person name="Steindorff A."/>
            <person name="Ohm R."/>
            <person name="Martin F."/>
            <person name="Silar P."/>
            <person name="Natvig D."/>
            <person name="Lalanne C."/>
            <person name="Gautier V."/>
            <person name="Ament-Velasquez S.L."/>
            <person name="Kruys A."/>
            <person name="Hutchinson M.I."/>
            <person name="Powell A.J."/>
            <person name="Barry K."/>
            <person name="Miller A.N."/>
            <person name="Grigoriev I.V."/>
            <person name="Debuchy R."/>
            <person name="Gladieux P."/>
            <person name="Thoren M.H."/>
            <person name="Johannesson H."/>
        </authorList>
    </citation>
    <scope>NUCLEOTIDE SEQUENCE</scope>
    <source>
        <strain evidence="2">CBS 606.72</strain>
    </source>
</reference>
<dbReference type="Pfam" id="PF12716">
    <property type="entry name" value="Apq12"/>
    <property type="match status" value="1"/>
</dbReference>
<keyword evidence="1" id="KW-0472">Membrane</keyword>
<evidence type="ECO:0000313" key="2">
    <source>
        <dbReference type="EMBL" id="KAK0633459.1"/>
    </source>
</evidence>
<dbReference type="Proteomes" id="UP001175000">
    <property type="component" value="Unassembled WGS sequence"/>
</dbReference>
<keyword evidence="3" id="KW-1185">Reference proteome</keyword>
<comment type="caution">
    <text evidence="2">The sequence shown here is derived from an EMBL/GenBank/DDBJ whole genome shotgun (WGS) entry which is preliminary data.</text>
</comment>
<sequence>MDFPAEWTMSALKSLLPDPILTFFNAYILSPASPIQALLRQLQPLLSHMLTLLAPLFDRLTAALASSPDAVVLIFFLAVVVFVVQLLAYLQRIMLFWTRLAFRMLFWAGVFALGAMVWQRGLEQSARDAAVVGRGLVSFGTMCREVFLKEYRRYDDLEKARRAGAAGGGYGARGRGGGYGY</sequence>
<gene>
    <name evidence="2" type="ORF">B0T14DRAFT_415131</name>
</gene>
<keyword evidence="1" id="KW-0812">Transmembrane</keyword>
<evidence type="ECO:0000313" key="3">
    <source>
        <dbReference type="Proteomes" id="UP001175000"/>
    </source>
</evidence>
<keyword evidence="1" id="KW-1133">Transmembrane helix</keyword>
<dbReference type="AlphaFoldDB" id="A0AA39XGE8"/>
<evidence type="ECO:0008006" key="4">
    <source>
        <dbReference type="Google" id="ProtNLM"/>
    </source>
</evidence>
<dbReference type="EMBL" id="JAULSU010000001">
    <property type="protein sequence ID" value="KAK0633459.1"/>
    <property type="molecule type" value="Genomic_DNA"/>
</dbReference>
<feature type="transmembrane region" description="Helical" evidence="1">
    <location>
        <begin position="100"/>
        <end position="118"/>
    </location>
</feature>
<evidence type="ECO:0000256" key="1">
    <source>
        <dbReference type="SAM" id="Phobius"/>
    </source>
</evidence>
<organism evidence="2 3">
    <name type="scientific">Immersiella caudata</name>
    <dbReference type="NCBI Taxonomy" id="314043"/>
    <lineage>
        <taxon>Eukaryota</taxon>
        <taxon>Fungi</taxon>
        <taxon>Dikarya</taxon>
        <taxon>Ascomycota</taxon>
        <taxon>Pezizomycotina</taxon>
        <taxon>Sordariomycetes</taxon>
        <taxon>Sordariomycetidae</taxon>
        <taxon>Sordariales</taxon>
        <taxon>Lasiosphaeriaceae</taxon>
        <taxon>Immersiella</taxon>
    </lineage>
</organism>
<proteinExistence type="predicted"/>
<feature type="transmembrane region" description="Helical" evidence="1">
    <location>
        <begin position="70"/>
        <end position="88"/>
    </location>
</feature>
<protein>
    <recommendedName>
        <fullName evidence="4">Nuclear pore assembly and biogenesis-domain-containing protein</fullName>
    </recommendedName>
</protein>